<dbReference type="RefSeq" id="WP_210800021.1">
    <property type="nucleotide sequence ID" value="NZ_JAGQDE010000001.1"/>
</dbReference>
<gene>
    <name evidence="2" type="ORF">KAK06_01765</name>
</gene>
<name>A0A941BJN5_9BURK</name>
<dbReference type="Proteomes" id="UP000678374">
    <property type="component" value="Unassembled WGS sequence"/>
</dbReference>
<sequence>MTTWRTSCRLGCLAALLGLTTLPSLARELAYLATPGYGTPFAFLIDWQPQGRASVVSFDGAGAGAVSSEASNRVITLDAPISVWTTADEPTDCDGGYPNVRIDIQRIGVRPVQGNSRLGQSAITQAGTTTVLSGCATGRVTPWGGIAETGGLLVNHSDRSRFASPDAVSVGSQWVGFSDAIYPYYSGATANPASVEEGQLRFRDGGAVVPLTRRADGWFVLDLGDRGQRGYLRIAEADGSGQEAWLAAMWSGDRPVQVARSPMVHPQLGDWGGLRKSARHWLLTPTEFTQTQVFVDLLSNGSGEWLHVDRDTGETDHLPLLRWRVNGSVIELDTDAFNGAYRVRRWEWLARTGRNVSVLESMIEYQPDGTQRVVLRPRLNLYRDEGRR</sequence>
<keyword evidence="1" id="KW-0732">Signal</keyword>
<evidence type="ECO:0000313" key="3">
    <source>
        <dbReference type="Proteomes" id="UP000678374"/>
    </source>
</evidence>
<dbReference type="EMBL" id="JAGQDE010000001">
    <property type="protein sequence ID" value="MBQ0957674.1"/>
    <property type="molecule type" value="Genomic_DNA"/>
</dbReference>
<comment type="caution">
    <text evidence="2">The sequence shown here is derived from an EMBL/GenBank/DDBJ whole genome shotgun (WGS) entry which is preliminary data.</text>
</comment>
<feature type="chain" id="PRO_5037416865" evidence="1">
    <location>
        <begin position="27"/>
        <end position="388"/>
    </location>
</feature>
<protein>
    <submittedName>
        <fullName evidence="2">Uncharacterized protein</fullName>
    </submittedName>
</protein>
<proteinExistence type="predicted"/>
<organism evidence="2 3">
    <name type="scientific">Ideonella aquatica</name>
    <dbReference type="NCBI Taxonomy" id="2824119"/>
    <lineage>
        <taxon>Bacteria</taxon>
        <taxon>Pseudomonadati</taxon>
        <taxon>Pseudomonadota</taxon>
        <taxon>Betaproteobacteria</taxon>
        <taxon>Burkholderiales</taxon>
        <taxon>Sphaerotilaceae</taxon>
        <taxon>Ideonella</taxon>
    </lineage>
</organism>
<reference evidence="2" key="1">
    <citation type="submission" date="2021-04" db="EMBL/GenBank/DDBJ databases">
        <title>The genome sequence of Ideonella sp. 4Y11.</title>
        <authorList>
            <person name="Liu Y."/>
        </authorList>
    </citation>
    <scope>NUCLEOTIDE SEQUENCE</scope>
    <source>
        <strain evidence="2">4Y11</strain>
    </source>
</reference>
<evidence type="ECO:0000256" key="1">
    <source>
        <dbReference type="SAM" id="SignalP"/>
    </source>
</evidence>
<dbReference type="AlphaFoldDB" id="A0A941BJN5"/>
<keyword evidence="3" id="KW-1185">Reference proteome</keyword>
<evidence type="ECO:0000313" key="2">
    <source>
        <dbReference type="EMBL" id="MBQ0957674.1"/>
    </source>
</evidence>
<feature type="signal peptide" evidence="1">
    <location>
        <begin position="1"/>
        <end position="26"/>
    </location>
</feature>
<accession>A0A941BJN5</accession>